<evidence type="ECO:0000313" key="2">
    <source>
        <dbReference type="EMBL" id="MBP2040580.1"/>
    </source>
</evidence>
<dbReference type="EMBL" id="JAGGLQ010000018">
    <property type="protein sequence ID" value="MBP2040580.1"/>
    <property type="molecule type" value="Genomic_DNA"/>
</dbReference>
<feature type="region of interest" description="Disordered" evidence="1">
    <location>
        <begin position="1"/>
        <end position="33"/>
    </location>
</feature>
<proteinExistence type="predicted"/>
<protein>
    <submittedName>
        <fullName evidence="2">Uncharacterized protein</fullName>
    </submittedName>
</protein>
<name>A0ABS4LEN4_STRAV</name>
<gene>
    <name evidence="2" type="ORF">J2Z77_006435</name>
</gene>
<dbReference type="Proteomes" id="UP001519310">
    <property type="component" value="Unassembled WGS sequence"/>
</dbReference>
<reference evidence="2 3" key="1">
    <citation type="submission" date="2021-03" db="EMBL/GenBank/DDBJ databases">
        <title>Genomic Encyclopedia of Type Strains, Phase IV (KMG-IV): sequencing the most valuable type-strain genomes for metagenomic binning, comparative biology and taxonomic classification.</title>
        <authorList>
            <person name="Goeker M."/>
        </authorList>
    </citation>
    <scope>NUCLEOTIDE SEQUENCE [LARGE SCALE GENOMIC DNA]</scope>
    <source>
        <strain evidence="2 3">DSM 40526</strain>
    </source>
</reference>
<comment type="caution">
    <text evidence="2">The sequence shown here is derived from an EMBL/GenBank/DDBJ whole genome shotgun (WGS) entry which is preliminary data.</text>
</comment>
<evidence type="ECO:0000256" key="1">
    <source>
        <dbReference type="SAM" id="MobiDB-lite"/>
    </source>
</evidence>
<keyword evidence="3" id="KW-1185">Reference proteome</keyword>
<evidence type="ECO:0000313" key="3">
    <source>
        <dbReference type="Proteomes" id="UP001519310"/>
    </source>
</evidence>
<sequence>MNDHPDRSVRALRGLSVDHPAPYGIPRPTASRA</sequence>
<organism evidence="2 3">
    <name type="scientific">Streptomyces avidinii</name>
    <dbReference type="NCBI Taxonomy" id="1895"/>
    <lineage>
        <taxon>Bacteria</taxon>
        <taxon>Bacillati</taxon>
        <taxon>Actinomycetota</taxon>
        <taxon>Actinomycetes</taxon>
        <taxon>Kitasatosporales</taxon>
        <taxon>Streptomycetaceae</taxon>
        <taxon>Streptomyces</taxon>
    </lineage>
</organism>
<accession>A0ABS4LEN4</accession>